<evidence type="ECO:0000256" key="1">
    <source>
        <dbReference type="SAM" id="SignalP"/>
    </source>
</evidence>
<name>A0AAJ0CR01_9HYPO</name>
<evidence type="ECO:0000313" key="3">
    <source>
        <dbReference type="Proteomes" id="UP001251528"/>
    </source>
</evidence>
<dbReference type="GO" id="GO:0005576">
    <property type="term" value="C:extracellular region"/>
    <property type="evidence" value="ECO:0007669"/>
    <property type="project" value="TreeGrafter"/>
</dbReference>
<proteinExistence type="predicted"/>
<feature type="chain" id="PRO_5042523165" evidence="1">
    <location>
        <begin position="19"/>
        <end position="182"/>
    </location>
</feature>
<dbReference type="EMBL" id="JASWJB010000069">
    <property type="protein sequence ID" value="KAK2601825.1"/>
    <property type="molecule type" value="Genomic_DNA"/>
</dbReference>
<protein>
    <submittedName>
        <fullName evidence="2">Uncharacterized protein</fullName>
    </submittedName>
</protein>
<organism evidence="2 3">
    <name type="scientific">Conoideocrella luteorostrata</name>
    <dbReference type="NCBI Taxonomy" id="1105319"/>
    <lineage>
        <taxon>Eukaryota</taxon>
        <taxon>Fungi</taxon>
        <taxon>Dikarya</taxon>
        <taxon>Ascomycota</taxon>
        <taxon>Pezizomycotina</taxon>
        <taxon>Sordariomycetes</taxon>
        <taxon>Hypocreomycetidae</taxon>
        <taxon>Hypocreales</taxon>
        <taxon>Clavicipitaceae</taxon>
        <taxon>Conoideocrella</taxon>
    </lineage>
</organism>
<dbReference type="AlphaFoldDB" id="A0AAJ0CR01"/>
<sequence length="182" mass="19664">MVAITAVLLLITPLFATAAPTISQNYVERCYNDITNIDNNVRKLTKEVQAYRGGVLSAAPQILLAGKAIVATASGGHDSSLLPQTLSLDDLSHLADHVNKTLAVDNPIAVETVVAKKNLYFQAGLRGPLYFILKELLKLHLRFSYNVLDRVPSDAPKDLVRIAMADIDAITVALQKGVAAFQ</sequence>
<dbReference type="PANTHER" id="PTHR38123">
    <property type="entry name" value="CELL WALL SERINE-THREONINE-RICH GALACTOMANNOPROTEIN MP1 (AFU_ORTHOLOGUE AFUA_4G03240)"/>
    <property type="match status" value="1"/>
</dbReference>
<evidence type="ECO:0000313" key="2">
    <source>
        <dbReference type="EMBL" id="KAK2601825.1"/>
    </source>
</evidence>
<dbReference type="Pfam" id="PF12296">
    <property type="entry name" value="HsbA"/>
    <property type="match status" value="1"/>
</dbReference>
<keyword evidence="1" id="KW-0732">Signal</keyword>
<accession>A0AAJ0CR01</accession>
<gene>
    <name evidence="2" type="ORF">QQS21_004608</name>
</gene>
<feature type="signal peptide" evidence="1">
    <location>
        <begin position="1"/>
        <end position="18"/>
    </location>
</feature>
<dbReference type="Proteomes" id="UP001251528">
    <property type="component" value="Unassembled WGS sequence"/>
</dbReference>
<reference evidence="2" key="1">
    <citation type="submission" date="2023-06" db="EMBL/GenBank/DDBJ databases">
        <title>Conoideocrella luteorostrata (Hypocreales: Clavicipitaceae), a potential biocontrol fungus for elongate hemlock scale in United States Christmas tree production areas.</title>
        <authorList>
            <person name="Barrett H."/>
            <person name="Lovett B."/>
            <person name="Macias A.M."/>
            <person name="Stajich J.E."/>
            <person name="Kasson M.T."/>
        </authorList>
    </citation>
    <scope>NUCLEOTIDE SEQUENCE</scope>
    <source>
        <strain evidence="2">ARSEF 14590</strain>
    </source>
</reference>
<dbReference type="InterPro" id="IPR021054">
    <property type="entry name" value="Cell_wall_mannoprotein_1"/>
</dbReference>
<comment type="caution">
    <text evidence="2">The sequence shown here is derived from an EMBL/GenBank/DDBJ whole genome shotgun (WGS) entry which is preliminary data.</text>
</comment>
<keyword evidence="3" id="KW-1185">Reference proteome</keyword>
<dbReference type="PANTHER" id="PTHR38123:SF1">
    <property type="entry name" value="HYDROPHOBIC SURFACE BINDING PROTEIN"/>
    <property type="match status" value="1"/>
</dbReference>